<reference evidence="3 4" key="1">
    <citation type="submission" date="2019-02" db="EMBL/GenBank/DDBJ databases">
        <title>Prokaryotic population dynamics and viral predation in marine succession experiment using metagenomics: the confinement effect.</title>
        <authorList>
            <person name="Haro-Moreno J.M."/>
            <person name="Rodriguez-Valera F."/>
            <person name="Lopez-Perez M."/>
        </authorList>
    </citation>
    <scope>NUCLEOTIDE SEQUENCE [LARGE SCALE GENOMIC DNA]</scope>
    <source>
        <strain evidence="3">MED-G158</strain>
    </source>
</reference>
<evidence type="ECO:0000259" key="2">
    <source>
        <dbReference type="Pfam" id="PF03781"/>
    </source>
</evidence>
<dbReference type="AlphaFoldDB" id="A0A520S6E3"/>
<dbReference type="SUPFAM" id="SSF56436">
    <property type="entry name" value="C-type lectin-like"/>
    <property type="match status" value="1"/>
</dbReference>
<dbReference type="InterPro" id="IPR005532">
    <property type="entry name" value="SUMF_dom"/>
</dbReference>
<dbReference type="PANTHER" id="PTHR23150">
    <property type="entry name" value="SULFATASE MODIFYING FACTOR 1, 2"/>
    <property type="match status" value="1"/>
</dbReference>
<feature type="transmembrane region" description="Helical" evidence="1">
    <location>
        <begin position="16"/>
        <end position="34"/>
    </location>
</feature>
<feature type="domain" description="Sulfatase-modifying factor enzyme-like" evidence="2">
    <location>
        <begin position="74"/>
        <end position="313"/>
    </location>
</feature>
<proteinExistence type="predicted"/>
<dbReference type="Gene3D" id="3.90.1580.10">
    <property type="entry name" value="paralog of FGE (formylglycine-generating enzyme)"/>
    <property type="match status" value="1"/>
</dbReference>
<keyword evidence="1" id="KW-0472">Membrane</keyword>
<dbReference type="InterPro" id="IPR016187">
    <property type="entry name" value="CTDL_fold"/>
</dbReference>
<dbReference type="Proteomes" id="UP000320404">
    <property type="component" value="Unassembled WGS sequence"/>
</dbReference>
<dbReference type="Pfam" id="PF03781">
    <property type="entry name" value="FGE-sulfatase"/>
    <property type="match status" value="1"/>
</dbReference>
<comment type="caution">
    <text evidence="3">The sequence shown here is derived from an EMBL/GenBank/DDBJ whole genome shotgun (WGS) entry which is preliminary data.</text>
</comment>
<accession>A0A520S6E3</accession>
<keyword evidence="1" id="KW-1133">Transmembrane helix</keyword>
<evidence type="ECO:0000256" key="1">
    <source>
        <dbReference type="SAM" id="Phobius"/>
    </source>
</evidence>
<gene>
    <name evidence="3" type="ORF">EVA69_01085</name>
</gene>
<evidence type="ECO:0000313" key="3">
    <source>
        <dbReference type="EMBL" id="RZO78038.1"/>
    </source>
</evidence>
<keyword evidence="1" id="KW-0812">Transmembrane</keyword>
<dbReference type="EMBL" id="SHAH01000007">
    <property type="protein sequence ID" value="RZO78038.1"/>
    <property type="molecule type" value="Genomic_DNA"/>
</dbReference>
<dbReference type="PANTHER" id="PTHR23150:SF19">
    <property type="entry name" value="FORMYLGLYCINE-GENERATING ENZYME"/>
    <property type="match status" value="1"/>
</dbReference>
<protein>
    <recommendedName>
        <fullName evidence="2">Sulfatase-modifying factor enzyme-like domain-containing protein</fullName>
    </recommendedName>
</protein>
<dbReference type="InterPro" id="IPR042095">
    <property type="entry name" value="SUMF_sf"/>
</dbReference>
<dbReference type="GO" id="GO:0120147">
    <property type="term" value="F:formylglycine-generating oxidase activity"/>
    <property type="evidence" value="ECO:0007669"/>
    <property type="project" value="TreeGrafter"/>
</dbReference>
<dbReference type="InterPro" id="IPR051043">
    <property type="entry name" value="Sulfatase_Mod_Factor_Kinase"/>
</dbReference>
<name>A0A520S6E3_9GAMM</name>
<sequence>MNDDQQTAEPKVPSRTIGFSVMSVVIVVVATFLYQQQVLRKPQTEQLAAIPLPGTLPGFLPEQWYLADDPLLGFVEIPAGSFTMGSNPALDRMAYQNERWSNTRRQGRVDLPRYYISRYETSVAQFAAYLNAIGEEAGEVPLTGPADLPVTYITWPEALAYTRWLDAQLRESLDTPTELKSFLEAGGRVTLPSEAEWEKAARGTEGQVFPWRNAAAEEVANFNGSRPRAVNALNCRVCAWGLSDMSGNVWEMTASPMQPYPFSDEDDMENLSEDAIWIMRGGSFADGLANIRAAVRGGVDPGVRNIAIGFRIAISAR</sequence>
<evidence type="ECO:0000313" key="4">
    <source>
        <dbReference type="Proteomes" id="UP000320404"/>
    </source>
</evidence>
<organism evidence="3 4">
    <name type="scientific">OM182 bacterium</name>
    <dbReference type="NCBI Taxonomy" id="2510334"/>
    <lineage>
        <taxon>Bacteria</taxon>
        <taxon>Pseudomonadati</taxon>
        <taxon>Pseudomonadota</taxon>
        <taxon>Gammaproteobacteria</taxon>
        <taxon>OMG group</taxon>
        <taxon>OM182 clade</taxon>
    </lineage>
</organism>